<dbReference type="InterPro" id="IPR036291">
    <property type="entry name" value="NAD(P)-bd_dom_sf"/>
</dbReference>
<evidence type="ECO:0000256" key="2">
    <source>
        <dbReference type="ARBA" id="ARBA00023002"/>
    </source>
</evidence>
<dbReference type="PRINTS" id="PR00081">
    <property type="entry name" value="GDHRDH"/>
</dbReference>
<dbReference type="GO" id="GO:0016491">
    <property type="term" value="F:oxidoreductase activity"/>
    <property type="evidence" value="ECO:0007669"/>
    <property type="project" value="UniProtKB-KW"/>
</dbReference>
<evidence type="ECO:0000256" key="1">
    <source>
        <dbReference type="ARBA" id="ARBA00006484"/>
    </source>
</evidence>
<evidence type="ECO:0000313" key="4">
    <source>
        <dbReference type="EMBL" id="ACD29965.1"/>
    </source>
</evidence>
<dbReference type="PANTHER" id="PTHR43669">
    <property type="entry name" value="5-KETO-D-GLUCONATE 5-REDUCTASE"/>
    <property type="match status" value="1"/>
</dbReference>
<dbReference type="CDD" id="cd05233">
    <property type="entry name" value="SDR_c"/>
    <property type="match status" value="1"/>
</dbReference>
<sequence>MNERHSTHGSFSPHTHAAMTQTDLHSNPNVTPALRDQVIVITGAGRGLGAAISRVLSAEGATVVSTDYDAATADRTAAELIAEGGQSHAIALDVGDESAVRGALDEVVDRFGRLDAVINNAAIDITLPIEALNVEDWDRVVRTNLRGPFLLAKHASTLMRQRGSGAIVNIASTASRRAWPNASVYHATKWGLLGLSHALHAELRPHGIKVSAVIAGGMRTPFLLDRFPDIDVGNLQDPANVAAAVRFVLLQPAETVIPEVMVLPMRETSWP</sequence>
<dbReference type="STRING" id="402626.Rpic_4881"/>
<organism evidence="4">
    <name type="scientific">Ralstonia pickettii (strain 12J)</name>
    <dbReference type="NCBI Taxonomy" id="402626"/>
    <lineage>
        <taxon>Bacteria</taxon>
        <taxon>Pseudomonadati</taxon>
        <taxon>Pseudomonadota</taxon>
        <taxon>Betaproteobacteria</taxon>
        <taxon>Burkholderiales</taxon>
        <taxon>Burkholderiaceae</taxon>
        <taxon>Ralstonia</taxon>
    </lineage>
</organism>
<comment type="similarity">
    <text evidence="1 3">Belongs to the short-chain dehydrogenases/reductases (SDR) family.</text>
</comment>
<accession>B2UK64</accession>
<name>B2UK64_RALPJ</name>
<dbReference type="KEGG" id="rpi:Rpic_4881"/>
<dbReference type="Gene3D" id="3.40.50.720">
    <property type="entry name" value="NAD(P)-binding Rossmann-like Domain"/>
    <property type="match status" value="1"/>
</dbReference>
<reference evidence="4" key="1">
    <citation type="submission" date="2008-05" db="EMBL/GenBank/DDBJ databases">
        <title>Complete sequence of chromosome2 of Ralstonia pickettii 12J.</title>
        <authorList>
            <consortium name="US DOE Joint Genome Institute"/>
            <person name="Lucas S."/>
            <person name="Copeland A."/>
            <person name="Lapidus A."/>
            <person name="Glavina del Rio T."/>
            <person name="Dalin E."/>
            <person name="Tice H."/>
            <person name="Bruce D."/>
            <person name="Goodwin L."/>
            <person name="Pitluck S."/>
            <person name="Meincke L."/>
            <person name="Brettin T."/>
            <person name="Detter J.C."/>
            <person name="Han C."/>
            <person name="Kuske C.R."/>
            <person name="Schmutz J."/>
            <person name="Larimer F."/>
            <person name="Land M."/>
            <person name="Hauser L."/>
            <person name="Kyrpides N."/>
            <person name="Mikhailova N."/>
            <person name="Marsh T."/>
            <person name="Richardson P."/>
        </authorList>
    </citation>
    <scope>NUCLEOTIDE SEQUENCE</scope>
    <source>
        <strain evidence="4">12J</strain>
    </source>
</reference>
<dbReference type="SUPFAM" id="SSF51735">
    <property type="entry name" value="NAD(P)-binding Rossmann-fold domains"/>
    <property type="match status" value="1"/>
</dbReference>
<dbReference type="PRINTS" id="PR00080">
    <property type="entry name" value="SDRFAMILY"/>
</dbReference>
<dbReference type="eggNOG" id="COG4221">
    <property type="taxonomic scope" value="Bacteria"/>
</dbReference>
<dbReference type="InterPro" id="IPR002347">
    <property type="entry name" value="SDR_fam"/>
</dbReference>
<proteinExistence type="inferred from homology"/>
<dbReference type="PANTHER" id="PTHR43669:SF3">
    <property type="entry name" value="ALCOHOL DEHYDROGENASE, PUTATIVE (AFU_ORTHOLOGUE AFUA_3G03445)-RELATED"/>
    <property type="match status" value="1"/>
</dbReference>
<dbReference type="Pfam" id="PF00106">
    <property type="entry name" value="adh_short"/>
    <property type="match status" value="1"/>
</dbReference>
<dbReference type="AlphaFoldDB" id="B2UK64"/>
<evidence type="ECO:0000256" key="3">
    <source>
        <dbReference type="RuleBase" id="RU000363"/>
    </source>
</evidence>
<gene>
    <name evidence="4" type="ordered locus">Rpic_4881</name>
</gene>
<protein>
    <submittedName>
        <fullName evidence="4">Short-chain dehydrogenase/reductase SDR</fullName>
    </submittedName>
</protein>
<dbReference type="FunFam" id="3.40.50.720:FF:000084">
    <property type="entry name" value="Short-chain dehydrogenase reductase"/>
    <property type="match status" value="1"/>
</dbReference>
<dbReference type="HOGENOM" id="CLU_010194_2_10_4"/>
<dbReference type="EMBL" id="CP001069">
    <property type="protein sequence ID" value="ACD29965.1"/>
    <property type="molecule type" value="Genomic_DNA"/>
</dbReference>
<keyword evidence="2" id="KW-0560">Oxidoreductase</keyword>
<dbReference type="PATRIC" id="fig|402626.5.peg.1128"/>